<accession>A0A2L2TI75</accession>
<dbReference type="AlphaFoldDB" id="A0A2L2TI75"/>
<dbReference type="STRING" id="56646.A0A2L2TI75"/>
<proteinExistence type="predicted"/>
<organism evidence="2 3">
    <name type="scientific">Fusarium venenatum</name>
    <dbReference type="NCBI Taxonomy" id="56646"/>
    <lineage>
        <taxon>Eukaryota</taxon>
        <taxon>Fungi</taxon>
        <taxon>Dikarya</taxon>
        <taxon>Ascomycota</taxon>
        <taxon>Pezizomycotina</taxon>
        <taxon>Sordariomycetes</taxon>
        <taxon>Hypocreomycetidae</taxon>
        <taxon>Hypocreales</taxon>
        <taxon>Nectriaceae</taxon>
        <taxon>Fusarium</taxon>
    </lineage>
</organism>
<dbReference type="EMBL" id="LN649229">
    <property type="protein sequence ID" value="CEI67723.1"/>
    <property type="molecule type" value="Genomic_DNA"/>
</dbReference>
<feature type="region of interest" description="Disordered" evidence="1">
    <location>
        <begin position="272"/>
        <end position="309"/>
    </location>
</feature>
<dbReference type="Proteomes" id="UP000245910">
    <property type="component" value="Chromosome I"/>
</dbReference>
<evidence type="ECO:0000256" key="1">
    <source>
        <dbReference type="SAM" id="MobiDB-lite"/>
    </source>
</evidence>
<protein>
    <submittedName>
        <fullName evidence="2">Uncharacterized protein</fullName>
    </submittedName>
</protein>
<feature type="compositionally biased region" description="Polar residues" evidence="1">
    <location>
        <begin position="282"/>
        <end position="299"/>
    </location>
</feature>
<name>A0A2L2TI75_9HYPO</name>
<evidence type="ECO:0000313" key="3">
    <source>
        <dbReference type="Proteomes" id="UP000245910"/>
    </source>
</evidence>
<evidence type="ECO:0000313" key="2">
    <source>
        <dbReference type="EMBL" id="CEI67723.1"/>
    </source>
</evidence>
<reference evidence="3" key="1">
    <citation type="submission" date="2014-10" db="EMBL/GenBank/DDBJ databases">
        <authorList>
            <person name="King R."/>
        </authorList>
    </citation>
    <scope>NUCLEOTIDE SEQUENCE [LARGE SCALE GENOMIC DNA]</scope>
    <source>
        <strain evidence="3">A3/5</strain>
    </source>
</reference>
<keyword evidence="3" id="KW-1185">Reference proteome</keyword>
<sequence>MAMIRALIRRRLGEDTQYCGALSEYELDYLAIQLVETKCCTLVSLEKNSKSLQQVLSWRVDITKHGKEIIYPFDFPGTVEFDVAFSNHKVLSRTRETEYLENKVGEAPDREAQKVMSVRRRLGDLCEWETKAFKPALMLVRSIEYFLDEFAPDGLSGEDTITWKIPFKSSSDKSGVVELNIIRATKAYTGRNINAGQVGAILSIWMANLEANNTTQSKKDRDTEWQRSEAGVALGVEYCRILGRKYDNGVLQRDINWWVGNPGISEVEVEKQVPEAKPSPQPGTSRTTSFQLRGSTVTNKSSSQLSSSEQKKSVIMPYTYDSSKHKNVKIVIGYTGPAGTEGAQKLLVQHSTAATVTIAMQHLFIHFMWTIVDRLPKNFLDQGSVNVHEAVSVQPPRKLDLSSNKSGIGRKLSHKKLKKFVLHAEKEDLGTFDDVLLCIIPGLSIKDRLPNDATFRFDLPRLTERKG</sequence>